<keyword evidence="3" id="KW-1185">Reference proteome</keyword>
<sequence length="53" mass="5504">MDRDLAGALRVGVGILAAGAVVTAVRWPTLPSERKRWAGAVVPAVLFVAYALA</sequence>
<protein>
    <submittedName>
        <fullName evidence="2">Uncharacterized protein</fullName>
    </submittedName>
</protein>
<proteinExistence type="predicted"/>
<gene>
    <name evidence="2" type="ORF">ITP53_11690</name>
</gene>
<keyword evidence="1" id="KW-1133">Transmembrane helix</keyword>
<keyword evidence="1" id="KW-0472">Membrane</keyword>
<feature type="transmembrane region" description="Helical" evidence="1">
    <location>
        <begin position="6"/>
        <end position="25"/>
    </location>
</feature>
<dbReference type="RefSeq" id="WP_195895373.1">
    <property type="nucleotide sequence ID" value="NZ_JADOGI010000027.1"/>
</dbReference>
<reference evidence="2" key="1">
    <citation type="submission" date="2020-11" db="EMBL/GenBank/DDBJ databases">
        <title>Whole-genome analyses of Nonomuraea sp. K274.</title>
        <authorList>
            <person name="Veyisoglu A."/>
        </authorList>
    </citation>
    <scope>NUCLEOTIDE SEQUENCE</scope>
    <source>
        <strain evidence="2">K274</strain>
    </source>
</reference>
<dbReference type="AlphaFoldDB" id="A0A931EZP9"/>
<accession>A0A931EZP9</accession>
<keyword evidence="1" id="KW-0812">Transmembrane</keyword>
<name>A0A931EZP9_9ACTN</name>
<evidence type="ECO:0000256" key="1">
    <source>
        <dbReference type="SAM" id="Phobius"/>
    </source>
</evidence>
<dbReference type="EMBL" id="JADOGI010000027">
    <property type="protein sequence ID" value="MBF8186396.1"/>
    <property type="molecule type" value="Genomic_DNA"/>
</dbReference>
<organism evidence="2 3">
    <name type="scientific">Nonomuraea cypriaca</name>
    <dbReference type="NCBI Taxonomy" id="1187855"/>
    <lineage>
        <taxon>Bacteria</taxon>
        <taxon>Bacillati</taxon>
        <taxon>Actinomycetota</taxon>
        <taxon>Actinomycetes</taxon>
        <taxon>Streptosporangiales</taxon>
        <taxon>Streptosporangiaceae</taxon>
        <taxon>Nonomuraea</taxon>
    </lineage>
</organism>
<evidence type="ECO:0000313" key="3">
    <source>
        <dbReference type="Proteomes" id="UP000605361"/>
    </source>
</evidence>
<evidence type="ECO:0000313" key="2">
    <source>
        <dbReference type="EMBL" id="MBF8186396.1"/>
    </source>
</evidence>
<comment type="caution">
    <text evidence="2">The sequence shown here is derived from an EMBL/GenBank/DDBJ whole genome shotgun (WGS) entry which is preliminary data.</text>
</comment>
<dbReference type="Proteomes" id="UP000605361">
    <property type="component" value="Unassembled WGS sequence"/>
</dbReference>